<dbReference type="PANTHER" id="PTHR30347">
    <property type="entry name" value="POTASSIUM CHANNEL RELATED"/>
    <property type="match status" value="1"/>
</dbReference>
<evidence type="ECO:0000256" key="5">
    <source>
        <dbReference type="ARBA" id="ARBA00022989"/>
    </source>
</evidence>
<feature type="domain" description="Mechanosensitive ion channel MscS C-terminal" evidence="9">
    <location>
        <begin position="321"/>
        <end position="408"/>
    </location>
</feature>
<dbReference type="InterPro" id="IPR011066">
    <property type="entry name" value="MscS_channel_C_sf"/>
</dbReference>
<dbReference type="Pfam" id="PF21082">
    <property type="entry name" value="MS_channel_3rd"/>
    <property type="match status" value="1"/>
</dbReference>
<feature type="transmembrane region" description="Helical" evidence="7">
    <location>
        <begin position="154"/>
        <end position="174"/>
    </location>
</feature>
<dbReference type="Pfam" id="PF21088">
    <property type="entry name" value="MS_channel_1st"/>
    <property type="match status" value="1"/>
</dbReference>
<comment type="similarity">
    <text evidence="2">Belongs to the MscS (TC 1.A.23) family.</text>
</comment>
<evidence type="ECO:0000313" key="11">
    <source>
        <dbReference type="EMBL" id="MFC3700886.1"/>
    </source>
</evidence>
<gene>
    <name evidence="11" type="ORF">ACFOND_04465</name>
</gene>
<feature type="transmembrane region" description="Helical" evidence="7">
    <location>
        <begin position="91"/>
        <end position="109"/>
    </location>
</feature>
<dbReference type="InterPro" id="IPR010920">
    <property type="entry name" value="LSM_dom_sf"/>
</dbReference>
<evidence type="ECO:0000259" key="10">
    <source>
        <dbReference type="Pfam" id="PF21088"/>
    </source>
</evidence>
<dbReference type="InterPro" id="IPR023408">
    <property type="entry name" value="MscS_beta-dom_sf"/>
</dbReference>
<dbReference type="InterPro" id="IPR006685">
    <property type="entry name" value="MscS_channel_2nd"/>
</dbReference>
<comment type="caution">
    <text evidence="11">The sequence shown here is derived from an EMBL/GenBank/DDBJ whole genome shotgun (WGS) entry which is preliminary data.</text>
</comment>
<dbReference type="EMBL" id="JBHRYN010000007">
    <property type="protein sequence ID" value="MFC3700886.1"/>
    <property type="molecule type" value="Genomic_DNA"/>
</dbReference>
<evidence type="ECO:0000256" key="4">
    <source>
        <dbReference type="ARBA" id="ARBA00022692"/>
    </source>
</evidence>
<evidence type="ECO:0000256" key="2">
    <source>
        <dbReference type="ARBA" id="ARBA00008017"/>
    </source>
</evidence>
<dbReference type="SUPFAM" id="SSF82861">
    <property type="entry name" value="Mechanosensitive channel protein MscS (YggB), transmembrane region"/>
    <property type="match status" value="1"/>
</dbReference>
<protein>
    <submittedName>
        <fullName evidence="11">Mechanosensitive ion channel family protein</fullName>
    </submittedName>
</protein>
<keyword evidence="4 7" id="KW-0812">Transmembrane</keyword>
<dbReference type="Proteomes" id="UP001595710">
    <property type="component" value="Unassembled WGS sequence"/>
</dbReference>
<evidence type="ECO:0000256" key="7">
    <source>
        <dbReference type="SAM" id="Phobius"/>
    </source>
</evidence>
<feature type="transmembrane region" description="Helical" evidence="7">
    <location>
        <begin position="20"/>
        <end position="40"/>
    </location>
</feature>
<keyword evidence="6 7" id="KW-0472">Membrane</keyword>
<dbReference type="Gene3D" id="1.10.287.1260">
    <property type="match status" value="1"/>
</dbReference>
<evidence type="ECO:0000256" key="1">
    <source>
        <dbReference type="ARBA" id="ARBA00004651"/>
    </source>
</evidence>
<dbReference type="PANTHER" id="PTHR30347:SF1">
    <property type="entry name" value="MECHANOSENSITIVE CHANNEL MSCK"/>
    <property type="match status" value="1"/>
</dbReference>
<evidence type="ECO:0000259" key="8">
    <source>
        <dbReference type="Pfam" id="PF00924"/>
    </source>
</evidence>
<dbReference type="InterPro" id="IPR049278">
    <property type="entry name" value="MS_channel_C"/>
</dbReference>
<reference evidence="12" key="1">
    <citation type="journal article" date="2019" name="Int. J. Syst. Evol. Microbiol.">
        <title>The Global Catalogue of Microorganisms (GCM) 10K type strain sequencing project: providing services to taxonomists for standard genome sequencing and annotation.</title>
        <authorList>
            <consortium name="The Broad Institute Genomics Platform"/>
            <consortium name="The Broad Institute Genome Sequencing Center for Infectious Disease"/>
            <person name="Wu L."/>
            <person name="Ma J."/>
        </authorList>
    </citation>
    <scope>NUCLEOTIDE SEQUENCE [LARGE SCALE GENOMIC DNA]</scope>
    <source>
        <strain evidence="12">CECT 8288</strain>
    </source>
</reference>
<feature type="transmembrane region" description="Helical" evidence="7">
    <location>
        <begin position="116"/>
        <end position="134"/>
    </location>
</feature>
<feature type="transmembrane region" description="Helical" evidence="7">
    <location>
        <begin position="236"/>
        <end position="257"/>
    </location>
</feature>
<keyword evidence="3" id="KW-1003">Cell membrane</keyword>
<evidence type="ECO:0000313" key="12">
    <source>
        <dbReference type="Proteomes" id="UP001595710"/>
    </source>
</evidence>
<evidence type="ECO:0000259" key="9">
    <source>
        <dbReference type="Pfam" id="PF21082"/>
    </source>
</evidence>
<name>A0ABV7WNI6_9GAMM</name>
<feature type="transmembrane region" description="Helical" evidence="7">
    <location>
        <begin position="61"/>
        <end position="79"/>
    </location>
</feature>
<dbReference type="Pfam" id="PF00924">
    <property type="entry name" value="MS_channel_2nd"/>
    <property type="match status" value="1"/>
</dbReference>
<organism evidence="11 12">
    <name type="scientific">Reinekea marina</name>
    <dbReference type="NCBI Taxonomy" id="1310421"/>
    <lineage>
        <taxon>Bacteria</taxon>
        <taxon>Pseudomonadati</taxon>
        <taxon>Pseudomonadota</taxon>
        <taxon>Gammaproteobacteria</taxon>
        <taxon>Oceanospirillales</taxon>
        <taxon>Saccharospirillaceae</taxon>
        <taxon>Reinekea</taxon>
    </lineage>
</organism>
<dbReference type="Gene3D" id="3.30.70.100">
    <property type="match status" value="1"/>
</dbReference>
<evidence type="ECO:0000256" key="6">
    <source>
        <dbReference type="ARBA" id="ARBA00023136"/>
    </source>
</evidence>
<sequence>MSIEFLLNFYNSSMAANSELVQLLMVLSLWPIAWLMAIFSSRLINKLKQSKSGFVSQIYDFLGHSSILFSWFFLIIFLIYGLEAYKQPTKIVQLCQSLILLLIVVKYSFTFIKTKAFARVLLYTIAPLILLDAFNALTPLTTALDAYDLNLGNFHISLFDIIRVIYFGGLLFWLGKESSRIGKQVIRNQSGVDSSTREVIAKLFEVALYVFMFLILLNVLGINLTTLAVFGGAIGVGIGFGLQSIASNFISGLIILLDRSLSIGDYIEFEDGRSGTIRELNLRAITLETFDGKDIVVPNDVFSTETFINWTHKNDRQRYSIDYSVAYHTDLDQLFPLIKDMLCAHPKVLSGSDYSFEEQPDVEISGFGDNGIDLHIEFWMEAIDDGEHRVGGDLLYELWKLMNKHGFEFPFPQREVRLLKDKPNDSAASSFREPSN</sequence>
<dbReference type="RefSeq" id="WP_377362334.1">
    <property type="nucleotide sequence ID" value="NZ_JBHRYN010000007.1"/>
</dbReference>
<comment type="subcellular location">
    <subcellularLocation>
        <location evidence="1">Cell membrane</location>
        <topology evidence="1">Multi-pass membrane protein</topology>
    </subcellularLocation>
</comment>
<dbReference type="InterPro" id="IPR049142">
    <property type="entry name" value="MS_channel_1st"/>
</dbReference>
<feature type="domain" description="Mechanosensitive ion channel transmembrane helices 2/3" evidence="10">
    <location>
        <begin position="203"/>
        <end position="243"/>
    </location>
</feature>
<evidence type="ECO:0000256" key="3">
    <source>
        <dbReference type="ARBA" id="ARBA00022475"/>
    </source>
</evidence>
<feature type="transmembrane region" description="Helical" evidence="7">
    <location>
        <begin position="206"/>
        <end position="230"/>
    </location>
</feature>
<keyword evidence="12" id="KW-1185">Reference proteome</keyword>
<dbReference type="SUPFAM" id="SSF50182">
    <property type="entry name" value="Sm-like ribonucleoproteins"/>
    <property type="match status" value="1"/>
</dbReference>
<dbReference type="SUPFAM" id="SSF82689">
    <property type="entry name" value="Mechanosensitive channel protein MscS (YggB), C-terminal domain"/>
    <property type="match status" value="1"/>
</dbReference>
<dbReference type="InterPro" id="IPR011014">
    <property type="entry name" value="MscS_channel_TM-2"/>
</dbReference>
<feature type="domain" description="Mechanosensitive ion channel MscS" evidence="8">
    <location>
        <begin position="245"/>
        <end position="312"/>
    </location>
</feature>
<keyword evidence="5 7" id="KW-1133">Transmembrane helix</keyword>
<accession>A0ABV7WNI6</accession>
<dbReference type="Gene3D" id="2.30.30.60">
    <property type="match status" value="1"/>
</dbReference>
<dbReference type="InterPro" id="IPR052702">
    <property type="entry name" value="MscS-like_channel"/>
</dbReference>
<proteinExistence type="inferred from homology"/>